<organism evidence="1 2">
    <name type="scientific">Paenimyroides ummariense</name>
    <dbReference type="NCBI Taxonomy" id="913024"/>
    <lineage>
        <taxon>Bacteria</taxon>
        <taxon>Pseudomonadati</taxon>
        <taxon>Bacteroidota</taxon>
        <taxon>Flavobacteriia</taxon>
        <taxon>Flavobacteriales</taxon>
        <taxon>Flavobacteriaceae</taxon>
        <taxon>Paenimyroides</taxon>
    </lineage>
</organism>
<evidence type="ECO:0000313" key="2">
    <source>
        <dbReference type="Proteomes" id="UP000199036"/>
    </source>
</evidence>
<proteinExistence type="predicted"/>
<dbReference type="OrthoDB" id="799583at2"/>
<dbReference type="Proteomes" id="UP000199036">
    <property type="component" value="Unassembled WGS sequence"/>
</dbReference>
<gene>
    <name evidence="1" type="ORF">SAMN05421741_1129</name>
</gene>
<sequence>MISKNDLQRYIDDFPEQLSIDELIDRLVFIDKLENRMKESENNEVMTDEDVKLEMKKWFESNG</sequence>
<dbReference type="STRING" id="913024.SAMN05421741_1129"/>
<accession>A0A1I5CAH6</accession>
<dbReference type="EMBL" id="FOVI01000012">
    <property type="protein sequence ID" value="SFN83874.1"/>
    <property type="molecule type" value="Genomic_DNA"/>
</dbReference>
<evidence type="ECO:0000313" key="1">
    <source>
        <dbReference type="EMBL" id="SFN83874.1"/>
    </source>
</evidence>
<name>A0A1I5CAH6_9FLAO</name>
<dbReference type="RefSeq" id="WP_091523142.1">
    <property type="nucleotide sequence ID" value="NZ_FOVI01000012.1"/>
</dbReference>
<keyword evidence="2" id="KW-1185">Reference proteome</keyword>
<dbReference type="AlphaFoldDB" id="A0A1I5CAH6"/>
<protein>
    <submittedName>
        <fullName evidence="1">Uncharacterized protein</fullName>
    </submittedName>
</protein>
<reference evidence="2" key="1">
    <citation type="submission" date="2016-10" db="EMBL/GenBank/DDBJ databases">
        <authorList>
            <person name="Varghese N."/>
            <person name="Submissions S."/>
        </authorList>
    </citation>
    <scope>NUCLEOTIDE SEQUENCE [LARGE SCALE GENOMIC DNA]</scope>
    <source>
        <strain evidence="2">DS-12</strain>
    </source>
</reference>